<keyword evidence="6" id="KW-0597">Phosphoprotein</keyword>
<dbReference type="Gene3D" id="1.20.1270.250">
    <property type="match status" value="1"/>
</dbReference>
<organism evidence="15">
    <name type="scientific">Culex tarsalis</name>
    <name type="common">Encephalitis mosquito</name>
    <dbReference type="NCBI Taxonomy" id="7177"/>
    <lineage>
        <taxon>Eukaryota</taxon>
        <taxon>Metazoa</taxon>
        <taxon>Ecdysozoa</taxon>
        <taxon>Arthropoda</taxon>
        <taxon>Hexapoda</taxon>
        <taxon>Insecta</taxon>
        <taxon>Pterygota</taxon>
        <taxon>Neoptera</taxon>
        <taxon>Endopterygota</taxon>
        <taxon>Diptera</taxon>
        <taxon>Nematocera</taxon>
        <taxon>Culicoidea</taxon>
        <taxon>Culicidae</taxon>
        <taxon>Culicinae</taxon>
        <taxon>Culicini</taxon>
        <taxon>Culex</taxon>
        <taxon>Culex</taxon>
    </lineage>
</organism>
<dbReference type="InterPro" id="IPR011009">
    <property type="entry name" value="Kinase-like_dom_sf"/>
</dbReference>
<evidence type="ECO:0000313" key="15">
    <source>
        <dbReference type="EMBL" id="JAV26361.1"/>
    </source>
</evidence>
<dbReference type="InterPro" id="IPR051180">
    <property type="entry name" value="IKK"/>
</dbReference>
<evidence type="ECO:0000256" key="5">
    <source>
        <dbReference type="ARBA" id="ARBA00022527"/>
    </source>
</evidence>
<keyword evidence="7" id="KW-0808">Transferase</keyword>
<dbReference type="SMART" id="SM00220">
    <property type="entry name" value="S_TKc"/>
    <property type="match status" value="1"/>
</dbReference>
<dbReference type="Pfam" id="PF00069">
    <property type="entry name" value="Pkinase"/>
    <property type="match status" value="1"/>
</dbReference>
<evidence type="ECO:0000256" key="8">
    <source>
        <dbReference type="ARBA" id="ARBA00022741"/>
    </source>
</evidence>
<evidence type="ECO:0000256" key="10">
    <source>
        <dbReference type="ARBA" id="ARBA00022840"/>
    </source>
</evidence>
<evidence type="ECO:0000256" key="3">
    <source>
        <dbReference type="ARBA" id="ARBA00012442"/>
    </source>
</evidence>
<keyword evidence="13" id="KW-0175">Coiled coil</keyword>
<keyword evidence="5 15" id="KW-0723">Serine/threonine-protein kinase</keyword>
<dbReference type="EC" id="2.7.11.10" evidence="3"/>
<dbReference type="PROSITE" id="PS00108">
    <property type="entry name" value="PROTEIN_KINASE_ST"/>
    <property type="match status" value="1"/>
</dbReference>
<evidence type="ECO:0000256" key="1">
    <source>
        <dbReference type="ARBA" id="ARBA00004123"/>
    </source>
</evidence>
<evidence type="ECO:0000256" key="13">
    <source>
        <dbReference type="SAM" id="Coils"/>
    </source>
</evidence>
<dbReference type="GO" id="GO:0033209">
    <property type="term" value="P:tumor necrosis factor-mediated signaling pathway"/>
    <property type="evidence" value="ECO:0007669"/>
    <property type="project" value="TreeGrafter"/>
</dbReference>
<dbReference type="GO" id="GO:0005524">
    <property type="term" value="F:ATP binding"/>
    <property type="evidence" value="ECO:0007669"/>
    <property type="project" value="UniProtKB-KW"/>
</dbReference>
<comment type="subcellular location">
    <subcellularLocation>
        <location evidence="2">Cytoplasm</location>
    </subcellularLocation>
    <subcellularLocation>
        <location evidence="1">Nucleus</location>
    </subcellularLocation>
</comment>
<dbReference type="EMBL" id="GFDL01008684">
    <property type="protein sequence ID" value="JAV26361.1"/>
    <property type="molecule type" value="Transcribed_RNA"/>
</dbReference>
<dbReference type="InterPro" id="IPR008271">
    <property type="entry name" value="Ser/Thr_kinase_AS"/>
</dbReference>
<dbReference type="SUPFAM" id="SSF56112">
    <property type="entry name" value="Protein kinase-like (PK-like)"/>
    <property type="match status" value="1"/>
</dbReference>
<accession>A0A1Q3FFN9</accession>
<dbReference type="PROSITE" id="PS50011">
    <property type="entry name" value="PROTEIN_KINASE_DOM"/>
    <property type="match status" value="1"/>
</dbReference>
<dbReference type="AlphaFoldDB" id="A0A1Q3FFN9"/>
<dbReference type="GO" id="GO:0005634">
    <property type="term" value="C:nucleus"/>
    <property type="evidence" value="ECO:0007669"/>
    <property type="project" value="UniProtKB-SubCell"/>
</dbReference>
<keyword evidence="10" id="KW-0067">ATP-binding</keyword>
<name>A0A1Q3FFN9_CULTA</name>
<dbReference type="Gene3D" id="3.10.20.90">
    <property type="entry name" value="Phosphatidylinositol 3-kinase Catalytic Subunit, Chain A, domain 1"/>
    <property type="match status" value="1"/>
</dbReference>
<dbReference type="PANTHER" id="PTHR22969:SF17">
    <property type="entry name" value="INHIBITOR OF NUCLEAR FACTOR KAPPA-B KINASE SUBUNIT BETA"/>
    <property type="match status" value="1"/>
</dbReference>
<feature type="coiled-coil region" evidence="13">
    <location>
        <begin position="639"/>
        <end position="680"/>
    </location>
</feature>
<evidence type="ECO:0000256" key="9">
    <source>
        <dbReference type="ARBA" id="ARBA00022777"/>
    </source>
</evidence>
<evidence type="ECO:0000256" key="4">
    <source>
        <dbReference type="ARBA" id="ARBA00022490"/>
    </source>
</evidence>
<evidence type="ECO:0000256" key="12">
    <source>
        <dbReference type="ARBA" id="ARBA00048789"/>
    </source>
</evidence>
<dbReference type="InterPro" id="IPR046375">
    <property type="entry name" value="IKBKB_SDD_sf"/>
</dbReference>
<evidence type="ECO:0000256" key="7">
    <source>
        <dbReference type="ARBA" id="ARBA00022679"/>
    </source>
</evidence>
<sequence length="808" mass="91945">MAQLEDPPFIGDWHREKRLGSGGFGVVTQWRNQKTQQTVAIKKFHVLQQDRNEVTDKHCERWCNEVALMSNTVRNDNIVKTVQVQPESFLKELAKHSGSKLPILCMEFCEGGDLRRVLNRVTSCGGLGELEVRDILRSLRNAISYLHSLKITHRDIKPENIVLKVDEDGRTVYKLTDLGYAKALDKQSLNASLVGTVEYIAPDLIYCDRYNCSVDYWSMGIIGFEIICGIRPFIPHQSIAQWMRHVQQKKSTHIAITEDNRDNYTYHNELFPENRISTALGNNLEKWLMLALEWNPKQRGHVFQIGDKEVTEQQIKTVKFAEDKPVQVLKIFSLLDAILQKKILTIFCLYNARFVSVEIDDSTTLAELRAAIETQSGIPQDAIEFVLPLEQKLDRITESTKPIDLYLPNFYDRPMLFVVKQGAVVQPDLKPEIPRSVSDVFQNIKVKLKPHMLRQFISNAHFFVTREQRLYVTILDGIKNYGLVLNEQIVNSKAEVSRLNKITYGISGGLEYHKLALSHIKTKIAPKLAPQLQQTFTLWEERANRMEATIRKLTEVADKVTKRYESVLKRSREAVGHALLKSGYDQQDYYGQKSLDGRYEIARAQLLEKNVHEKSHIEMLQSVYECLKKRDILLRDYALRELQQQLVDIRREMQEIAKATEKALEHAEKFKKELAKLTLEHNDNIWNLMQNLTTTSSPTVPPAVRKDSDSLSNGIVNGGSGFLPDIDSIMGKSTPPVNGDLALNGGPQFHVGGSVRTLQNSLGEGSIVTKSMLCFGEGPDVESLINANQSLIMTTEDLISDGFEMLLK</sequence>
<evidence type="ECO:0000256" key="6">
    <source>
        <dbReference type="ARBA" id="ARBA00022553"/>
    </source>
</evidence>
<dbReference type="GO" id="GO:0008384">
    <property type="term" value="F:IkappaB kinase activity"/>
    <property type="evidence" value="ECO:0007669"/>
    <property type="project" value="UniProtKB-EC"/>
</dbReference>
<protein>
    <recommendedName>
        <fullName evidence="3">IkappaB kinase</fullName>
        <ecNumber evidence="3">2.7.11.10</ecNumber>
    </recommendedName>
</protein>
<dbReference type="GO" id="GO:0045944">
    <property type="term" value="P:positive regulation of transcription by RNA polymerase II"/>
    <property type="evidence" value="ECO:0007669"/>
    <property type="project" value="TreeGrafter"/>
</dbReference>
<keyword evidence="4" id="KW-0963">Cytoplasm</keyword>
<comment type="catalytic activity">
    <reaction evidence="12">
        <text>L-seryl-[I-kappa-B protein] + ATP = O-phospho-L-seryl-[I-kappa-B protein] + ADP + H(+)</text>
        <dbReference type="Rhea" id="RHEA:19073"/>
        <dbReference type="Rhea" id="RHEA-COMP:13698"/>
        <dbReference type="Rhea" id="RHEA-COMP:13699"/>
        <dbReference type="ChEBI" id="CHEBI:15378"/>
        <dbReference type="ChEBI" id="CHEBI:29999"/>
        <dbReference type="ChEBI" id="CHEBI:30616"/>
        <dbReference type="ChEBI" id="CHEBI:83421"/>
        <dbReference type="ChEBI" id="CHEBI:456216"/>
        <dbReference type="EC" id="2.7.11.10"/>
    </reaction>
</comment>
<dbReference type="Gene3D" id="3.30.200.20">
    <property type="entry name" value="Phosphorylase Kinase, domain 1"/>
    <property type="match status" value="1"/>
</dbReference>
<dbReference type="InterPro" id="IPR000719">
    <property type="entry name" value="Prot_kinase_dom"/>
</dbReference>
<dbReference type="Gene3D" id="1.10.510.10">
    <property type="entry name" value="Transferase(Phosphotransferase) domain 1"/>
    <property type="match status" value="1"/>
</dbReference>
<reference evidence="15" key="1">
    <citation type="submission" date="2017-01" db="EMBL/GenBank/DDBJ databases">
        <title>A deep insight into the sialotranscriptome of adult male and female Cluex tarsalis mosquitoes.</title>
        <authorList>
            <person name="Ribeiro J.M."/>
            <person name="Moreira F."/>
            <person name="Bernard K.A."/>
            <person name="Calvo E."/>
        </authorList>
    </citation>
    <scope>NUCLEOTIDE SEQUENCE</scope>
    <source>
        <strain evidence="15">Kern County</strain>
        <tissue evidence="15">Salivary glands</tissue>
    </source>
</reference>
<dbReference type="GO" id="GO:0008385">
    <property type="term" value="C:IkappaB kinase complex"/>
    <property type="evidence" value="ECO:0007669"/>
    <property type="project" value="TreeGrafter"/>
</dbReference>
<evidence type="ECO:0000256" key="2">
    <source>
        <dbReference type="ARBA" id="ARBA00004496"/>
    </source>
</evidence>
<keyword evidence="11" id="KW-0539">Nucleus</keyword>
<proteinExistence type="predicted"/>
<evidence type="ECO:0000259" key="14">
    <source>
        <dbReference type="PROSITE" id="PS50011"/>
    </source>
</evidence>
<keyword evidence="9 15" id="KW-0418">Kinase</keyword>
<dbReference type="PANTHER" id="PTHR22969">
    <property type="entry name" value="IKB KINASE"/>
    <property type="match status" value="1"/>
</dbReference>
<feature type="domain" description="Protein kinase" evidence="14">
    <location>
        <begin position="13"/>
        <end position="311"/>
    </location>
</feature>
<keyword evidence="8" id="KW-0547">Nucleotide-binding</keyword>
<evidence type="ECO:0000256" key="11">
    <source>
        <dbReference type="ARBA" id="ARBA00023242"/>
    </source>
</evidence>
<dbReference type="FunFam" id="1.10.510.10:FF:000147">
    <property type="entry name" value="Inhibitor of nuclear factor kappa-B kinase subunit beta"/>
    <property type="match status" value="1"/>
</dbReference>